<reference evidence="2 3" key="1">
    <citation type="submission" date="2018-11" db="EMBL/GenBank/DDBJ databases">
        <title>Arenibacter aquaticus sp.nov., a marine bacterium isolated from surface seawater in the South China Sea.</title>
        <authorList>
            <person name="Guo J."/>
            <person name="Sun J."/>
        </authorList>
    </citation>
    <scope>NUCLEOTIDE SEQUENCE [LARGE SCALE GENOMIC DNA]</scope>
    <source>
        <strain evidence="2 3">GUO666</strain>
    </source>
</reference>
<proteinExistence type="predicted"/>
<evidence type="ECO:0000259" key="1">
    <source>
        <dbReference type="Pfam" id="PF00903"/>
    </source>
</evidence>
<dbReference type="SUPFAM" id="SSF54593">
    <property type="entry name" value="Glyoxalase/Bleomycin resistance protein/Dihydroxybiphenyl dioxygenase"/>
    <property type="match status" value="1"/>
</dbReference>
<comment type="caution">
    <text evidence="2">The sequence shown here is derived from an EMBL/GenBank/DDBJ whole genome shotgun (WGS) entry which is preliminary data.</text>
</comment>
<evidence type="ECO:0000313" key="3">
    <source>
        <dbReference type="Proteomes" id="UP000267585"/>
    </source>
</evidence>
<dbReference type="Gene3D" id="3.30.720.110">
    <property type="match status" value="1"/>
</dbReference>
<feature type="domain" description="Glyoxalase/fosfomycin resistance/dioxygenase" evidence="1">
    <location>
        <begin position="16"/>
        <end position="130"/>
    </location>
</feature>
<dbReference type="OrthoDB" id="9806868at2"/>
<dbReference type="EMBL" id="RQPJ01000002">
    <property type="protein sequence ID" value="RTE54686.1"/>
    <property type="molecule type" value="Genomic_DNA"/>
</dbReference>
<protein>
    <submittedName>
        <fullName evidence="2">Glyoxalase</fullName>
    </submittedName>
</protein>
<evidence type="ECO:0000313" key="2">
    <source>
        <dbReference type="EMBL" id="RTE54686.1"/>
    </source>
</evidence>
<dbReference type="Proteomes" id="UP000267585">
    <property type="component" value="Unassembled WGS sequence"/>
</dbReference>
<dbReference type="InterPro" id="IPR029068">
    <property type="entry name" value="Glyas_Bleomycin-R_OHBP_Dase"/>
</dbReference>
<dbReference type="Gene3D" id="3.30.720.120">
    <property type="match status" value="1"/>
</dbReference>
<keyword evidence="3" id="KW-1185">Reference proteome</keyword>
<dbReference type="RefSeq" id="WP_126161418.1">
    <property type="nucleotide sequence ID" value="NZ_RQPJ01000002.1"/>
</dbReference>
<dbReference type="InterPro" id="IPR004360">
    <property type="entry name" value="Glyas_Fos-R_dOase_dom"/>
</dbReference>
<dbReference type="PANTHER" id="PTHR34109">
    <property type="entry name" value="BNAUNNG04460D PROTEIN-RELATED"/>
    <property type="match status" value="1"/>
</dbReference>
<gene>
    <name evidence="2" type="ORF">EHW67_05840</name>
</gene>
<dbReference type="AlphaFoldDB" id="A0A3S0D7C3"/>
<accession>A0A3S0D7C3</accession>
<dbReference type="Pfam" id="PF00903">
    <property type="entry name" value="Glyoxalase"/>
    <property type="match status" value="1"/>
</dbReference>
<name>A0A3S0D7C3_9FLAO</name>
<sequence length="141" mass="15954">MKENKADIIPTMRYKNALTTIDWLCSAFGFEKHLIVEGRNNTIVHAQLTYGNSMIMLSSENENEYGKLVNTPESLNGNNTQASYVVVEKIDEHYKRAVAAGAKILIEIKDEEYGGRGYTCKDTEGCIWNFGSYNPWTANEF</sequence>
<organism evidence="2 3">
    <name type="scientific">Arenibacter aquaticus</name>
    <dbReference type="NCBI Taxonomy" id="2489054"/>
    <lineage>
        <taxon>Bacteria</taxon>
        <taxon>Pseudomonadati</taxon>
        <taxon>Bacteroidota</taxon>
        <taxon>Flavobacteriia</taxon>
        <taxon>Flavobacteriales</taxon>
        <taxon>Flavobacteriaceae</taxon>
        <taxon>Arenibacter</taxon>
    </lineage>
</organism>
<dbReference type="PANTHER" id="PTHR34109:SF1">
    <property type="entry name" value="VOC DOMAIN-CONTAINING PROTEIN"/>
    <property type="match status" value="1"/>
</dbReference>